<reference evidence="2 3" key="1">
    <citation type="submission" date="2023-07" db="EMBL/GenBank/DDBJ databases">
        <title>Functional and genomic diversity of the sorghum phyllosphere microbiome.</title>
        <authorList>
            <person name="Shade A."/>
        </authorList>
    </citation>
    <scope>NUCLEOTIDE SEQUENCE [LARGE SCALE GENOMIC DNA]</scope>
    <source>
        <strain evidence="2 3">SORGH_AS_0887</strain>
    </source>
</reference>
<feature type="domain" description="Xylose isomerase-like TIM barrel" evidence="1">
    <location>
        <begin position="49"/>
        <end position="216"/>
    </location>
</feature>
<proteinExistence type="predicted"/>
<evidence type="ECO:0000313" key="3">
    <source>
        <dbReference type="Proteomes" id="UP001233360"/>
    </source>
</evidence>
<evidence type="ECO:0000259" key="1">
    <source>
        <dbReference type="Pfam" id="PF01261"/>
    </source>
</evidence>
<dbReference type="Proteomes" id="UP001233360">
    <property type="component" value="Unassembled WGS sequence"/>
</dbReference>
<dbReference type="Pfam" id="PF01261">
    <property type="entry name" value="AP_endonuc_2"/>
    <property type="match status" value="1"/>
</dbReference>
<keyword evidence="2" id="KW-0413">Isomerase</keyword>
<dbReference type="GO" id="GO:0016853">
    <property type="term" value="F:isomerase activity"/>
    <property type="evidence" value="ECO:0007669"/>
    <property type="project" value="UniProtKB-KW"/>
</dbReference>
<dbReference type="SUPFAM" id="SSF51658">
    <property type="entry name" value="Xylose isomerase-like"/>
    <property type="match status" value="1"/>
</dbReference>
<name>A0ABU0UTV6_ACIBI</name>
<evidence type="ECO:0000313" key="2">
    <source>
        <dbReference type="EMBL" id="MDQ1207980.1"/>
    </source>
</evidence>
<sequence length="312" mass="35992">MNQHLDPSRHRNEIVPIEDVTSQGRGMQLKRFRTLWGVNSSWQQTLCELKTAGCSGIEARVPLTLDEQQALASDIRAAELEYIAIVFSGGDVIPKQKETPEQHLERLKQRFDAAKQLQPLFVNLLAGNDRWPLAQQVDFLGKAHELAKCFELNCSFETHRATSLYSPWLTLEIIQQLPQLQFTADISHWIVVSERLLNDPCDDFTAFIDRVHHIQARVGYDQGPQVPHPAAPEYQTALKFQQDFWQKIWQSQHRRGYQQTTLTPEFGADGYLHHLPFTNVPVADLWSLNAWMLHEEQQHFNEFLSSMKKEGN</sequence>
<dbReference type="RefSeq" id="WP_307002354.1">
    <property type="nucleotide sequence ID" value="NZ_JAUTBK010000002.1"/>
</dbReference>
<keyword evidence="3" id="KW-1185">Reference proteome</keyword>
<dbReference type="InterPro" id="IPR036237">
    <property type="entry name" value="Xyl_isomerase-like_sf"/>
</dbReference>
<comment type="caution">
    <text evidence="2">The sequence shown here is derived from an EMBL/GenBank/DDBJ whole genome shotgun (WGS) entry which is preliminary data.</text>
</comment>
<dbReference type="Gene3D" id="3.20.20.150">
    <property type="entry name" value="Divalent-metal-dependent TIM barrel enzymes"/>
    <property type="match status" value="1"/>
</dbReference>
<dbReference type="InterPro" id="IPR013022">
    <property type="entry name" value="Xyl_isomerase-like_TIM-brl"/>
</dbReference>
<accession>A0ABU0UTV6</accession>
<dbReference type="EMBL" id="JAUTBK010000002">
    <property type="protein sequence ID" value="MDQ1207980.1"/>
    <property type="molecule type" value="Genomic_DNA"/>
</dbReference>
<organism evidence="2 3">
    <name type="scientific">Acinetobacter baylyi</name>
    <dbReference type="NCBI Taxonomy" id="202950"/>
    <lineage>
        <taxon>Bacteria</taxon>
        <taxon>Pseudomonadati</taxon>
        <taxon>Pseudomonadota</taxon>
        <taxon>Gammaproteobacteria</taxon>
        <taxon>Moraxellales</taxon>
        <taxon>Moraxellaceae</taxon>
        <taxon>Acinetobacter</taxon>
    </lineage>
</organism>
<protein>
    <submittedName>
        <fullName evidence="2">Sugar phosphate isomerase/epimerase</fullName>
    </submittedName>
</protein>
<gene>
    <name evidence="2" type="ORF">QE380_000903</name>
</gene>